<feature type="chain" id="PRO_5012112416" evidence="2">
    <location>
        <begin position="18"/>
        <end position="285"/>
    </location>
</feature>
<protein>
    <submittedName>
        <fullName evidence="3">Uncharacterized protein</fullName>
    </submittedName>
</protein>
<accession>A0A2C5ZUS4</accession>
<gene>
    <name evidence="3" type="ORF">CDD82_3129</name>
</gene>
<dbReference type="EMBL" id="NJEU01000023">
    <property type="protein sequence ID" value="PHH83204.1"/>
    <property type="molecule type" value="Genomic_DNA"/>
</dbReference>
<organism evidence="3 4">
    <name type="scientific">Ophiocordyceps australis</name>
    <dbReference type="NCBI Taxonomy" id="1399860"/>
    <lineage>
        <taxon>Eukaryota</taxon>
        <taxon>Fungi</taxon>
        <taxon>Dikarya</taxon>
        <taxon>Ascomycota</taxon>
        <taxon>Pezizomycotina</taxon>
        <taxon>Sordariomycetes</taxon>
        <taxon>Hypocreomycetidae</taxon>
        <taxon>Hypocreales</taxon>
        <taxon>Ophiocordycipitaceae</taxon>
        <taxon>Ophiocordyceps</taxon>
    </lineage>
</organism>
<evidence type="ECO:0000256" key="1">
    <source>
        <dbReference type="SAM" id="MobiDB-lite"/>
    </source>
</evidence>
<feature type="compositionally biased region" description="Low complexity" evidence="1">
    <location>
        <begin position="237"/>
        <end position="251"/>
    </location>
</feature>
<dbReference type="Proteomes" id="UP000224854">
    <property type="component" value="Unassembled WGS sequence"/>
</dbReference>
<name>A0A2C5ZUS4_9HYPO</name>
<feature type="region of interest" description="Disordered" evidence="1">
    <location>
        <begin position="163"/>
        <end position="285"/>
    </location>
</feature>
<proteinExistence type="predicted"/>
<evidence type="ECO:0000313" key="4">
    <source>
        <dbReference type="Proteomes" id="UP000224854"/>
    </source>
</evidence>
<sequence>MKFNAIVFAASVGMAAAAIDPKKFDGEIEQEGSKICAKFDSNIDPAECKAAVKEAVDDQIDRETAAAEQGGEKFWNAVMSAVANAVRTTDDKWTAQNVFGVLPDNVKVLTAREAENGNKLHAVFVTGRLQSKLCGSNCVSPQQALETCNQAPGCGVCKPGVSKRGGGAASGNGTAVDLNGPKFETSPHIFCTPSDQASDKPAAGGSQKPSPPQGQEPIPDQSQEPIPDQGEEPFPDQGQEPIPEQGEESIPAQGEEPIPAQGQEPIPAQGEEPNPAQLIPSEDIR</sequence>
<keyword evidence="4" id="KW-1185">Reference proteome</keyword>
<keyword evidence="2" id="KW-0732">Signal</keyword>
<reference evidence="3 4" key="1">
    <citation type="submission" date="2017-06" db="EMBL/GenBank/DDBJ databases">
        <title>Ant-infecting Ophiocordyceps genomes reveal a high diversity of potential behavioral manipulation genes and a possible major role for enterotoxins.</title>
        <authorList>
            <person name="De Bekker C."/>
            <person name="Evans H.C."/>
            <person name="Brachmann A."/>
            <person name="Hughes D.P."/>
        </authorList>
    </citation>
    <scope>NUCLEOTIDE SEQUENCE [LARGE SCALE GENOMIC DNA]</scope>
    <source>
        <strain evidence="3 4">1348a</strain>
    </source>
</reference>
<comment type="caution">
    <text evidence="3">The sequence shown here is derived from an EMBL/GenBank/DDBJ whole genome shotgun (WGS) entry which is preliminary data.</text>
</comment>
<evidence type="ECO:0000256" key="2">
    <source>
        <dbReference type="SAM" id="SignalP"/>
    </source>
</evidence>
<evidence type="ECO:0000313" key="3">
    <source>
        <dbReference type="EMBL" id="PHH83204.1"/>
    </source>
</evidence>
<feature type="signal peptide" evidence="2">
    <location>
        <begin position="1"/>
        <end position="17"/>
    </location>
</feature>
<dbReference type="AlphaFoldDB" id="A0A2C5ZUS4"/>